<proteinExistence type="predicted"/>
<reference evidence="2 3" key="1">
    <citation type="submission" date="2019-02" db="EMBL/GenBank/DDBJ databases">
        <title>Deep-cultivation of Planctomycetes and their phenomic and genomic characterization uncovers novel biology.</title>
        <authorList>
            <person name="Wiegand S."/>
            <person name="Jogler M."/>
            <person name="Boedeker C."/>
            <person name="Pinto D."/>
            <person name="Vollmers J."/>
            <person name="Rivas-Marin E."/>
            <person name="Kohn T."/>
            <person name="Peeters S.H."/>
            <person name="Heuer A."/>
            <person name="Rast P."/>
            <person name="Oberbeckmann S."/>
            <person name="Bunk B."/>
            <person name="Jeske O."/>
            <person name="Meyerdierks A."/>
            <person name="Storesund J.E."/>
            <person name="Kallscheuer N."/>
            <person name="Luecker S."/>
            <person name="Lage O.M."/>
            <person name="Pohl T."/>
            <person name="Merkel B.J."/>
            <person name="Hornburger P."/>
            <person name="Mueller R.-W."/>
            <person name="Bruemmer F."/>
            <person name="Labrenz M."/>
            <person name="Spormann A.M."/>
            <person name="Op den Camp H."/>
            <person name="Overmann J."/>
            <person name="Amann R."/>
            <person name="Jetten M.S.M."/>
            <person name="Mascher T."/>
            <person name="Medema M.H."/>
            <person name="Devos D.P."/>
            <person name="Kaster A.-K."/>
            <person name="Ovreas L."/>
            <person name="Rohde M."/>
            <person name="Galperin M.Y."/>
            <person name="Jogler C."/>
        </authorList>
    </citation>
    <scope>NUCLEOTIDE SEQUENCE [LARGE SCALE GENOMIC DNA]</scope>
    <source>
        <strain evidence="2 3">Pan44</strain>
    </source>
</reference>
<organism evidence="2 3">
    <name type="scientific">Caulifigura coniformis</name>
    <dbReference type="NCBI Taxonomy" id="2527983"/>
    <lineage>
        <taxon>Bacteria</taxon>
        <taxon>Pseudomonadati</taxon>
        <taxon>Planctomycetota</taxon>
        <taxon>Planctomycetia</taxon>
        <taxon>Planctomycetales</taxon>
        <taxon>Planctomycetaceae</taxon>
        <taxon>Caulifigura</taxon>
    </lineage>
</organism>
<evidence type="ECO:0000313" key="2">
    <source>
        <dbReference type="EMBL" id="QDT54610.1"/>
    </source>
</evidence>
<protein>
    <submittedName>
        <fullName evidence="2">Uncharacterized protein</fullName>
    </submittedName>
</protein>
<evidence type="ECO:0000256" key="1">
    <source>
        <dbReference type="SAM" id="MobiDB-lite"/>
    </source>
</evidence>
<name>A0A517SEV5_9PLAN</name>
<dbReference type="EMBL" id="CP036271">
    <property type="protein sequence ID" value="QDT54610.1"/>
    <property type="molecule type" value="Genomic_DNA"/>
</dbReference>
<dbReference type="InParanoid" id="A0A517SEV5"/>
<gene>
    <name evidence="2" type="ORF">Pan44_26440</name>
</gene>
<sequence>MTQEEMWQAMKAWASEQHEPLQVAVTRPELIFLLDTTHFVLATTPDLSDVDRAEMLQLASRLRGFIPAEFRDVNLDGLPQPAEASTDVPAGPPAEVES</sequence>
<evidence type="ECO:0000313" key="3">
    <source>
        <dbReference type="Proteomes" id="UP000315700"/>
    </source>
</evidence>
<dbReference type="Proteomes" id="UP000315700">
    <property type="component" value="Chromosome"/>
</dbReference>
<dbReference type="RefSeq" id="WP_145030451.1">
    <property type="nucleotide sequence ID" value="NZ_CP036271.1"/>
</dbReference>
<feature type="region of interest" description="Disordered" evidence="1">
    <location>
        <begin position="76"/>
        <end position="98"/>
    </location>
</feature>
<dbReference type="KEGG" id="ccos:Pan44_26440"/>
<keyword evidence="3" id="KW-1185">Reference proteome</keyword>
<accession>A0A517SEV5</accession>
<dbReference type="AlphaFoldDB" id="A0A517SEV5"/>